<gene>
    <name evidence="2" type="ORF">LTRI10_LOCUS28189</name>
</gene>
<feature type="region of interest" description="Disordered" evidence="1">
    <location>
        <begin position="82"/>
        <end position="104"/>
    </location>
</feature>
<proteinExistence type="predicted"/>
<dbReference type="SUPFAM" id="SSF103511">
    <property type="entry name" value="Chlorophyll a-b binding protein"/>
    <property type="match status" value="1"/>
</dbReference>
<evidence type="ECO:0000313" key="3">
    <source>
        <dbReference type="Proteomes" id="UP001497516"/>
    </source>
</evidence>
<sequence length="203" mass="21730">MAALPAPPSLQLSTTSTASTLFPSPRVSFPSKHRRQASPFRATADENSESSTEPESAPPSSDSSSDPFDSRISNFRVRYRAGTGKKAEMRKARKQAASSSSSSGASLYLPPVPLKQPVSGGLKVEFGFTPYSERLNGRIAALGLAALLLVELATGKSVLNYHTPSIVLIQIYFVAAVSAVYMKYEKEKISVWPESSSSSPAKE</sequence>
<feature type="compositionally biased region" description="Low complexity" evidence="1">
    <location>
        <begin position="49"/>
        <end position="67"/>
    </location>
</feature>
<dbReference type="AlphaFoldDB" id="A0AAV2EMK3"/>
<evidence type="ECO:0000256" key="1">
    <source>
        <dbReference type="SAM" id="MobiDB-lite"/>
    </source>
</evidence>
<name>A0AAV2EMK3_9ROSI</name>
<organism evidence="2 3">
    <name type="scientific">Linum trigynum</name>
    <dbReference type="NCBI Taxonomy" id="586398"/>
    <lineage>
        <taxon>Eukaryota</taxon>
        <taxon>Viridiplantae</taxon>
        <taxon>Streptophyta</taxon>
        <taxon>Embryophyta</taxon>
        <taxon>Tracheophyta</taxon>
        <taxon>Spermatophyta</taxon>
        <taxon>Magnoliopsida</taxon>
        <taxon>eudicotyledons</taxon>
        <taxon>Gunneridae</taxon>
        <taxon>Pentapetalae</taxon>
        <taxon>rosids</taxon>
        <taxon>fabids</taxon>
        <taxon>Malpighiales</taxon>
        <taxon>Linaceae</taxon>
        <taxon>Linum</taxon>
    </lineage>
</organism>
<feature type="compositionally biased region" description="Low complexity" evidence="1">
    <location>
        <begin position="9"/>
        <end position="25"/>
    </location>
</feature>
<keyword evidence="3" id="KW-1185">Reference proteome</keyword>
<reference evidence="2 3" key="1">
    <citation type="submission" date="2024-04" db="EMBL/GenBank/DDBJ databases">
        <authorList>
            <person name="Fracassetti M."/>
        </authorList>
    </citation>
    <scope>NUCLEOTIDE SEQUENCE [LARGE SCALE GENOMIC DNA]</scope>
</reference>
<dbReference type="Proteomes" id="UP001497516">
    <property type="component" value="Chromosome 5"/>
</dbReference>
<evidence type="ECO:0000313" key="2">
    <source>
        <dbReference type="EMBL" id="CAL1387191.1"/>
    </source>
</evidence>
<dbReference type="EMBL" id="OZ034818">
    <property type="protein sequence ID" value="CAL1387191.1"/>
    <property type="molecule type" value="Genomic_DNA"/>
</dbReference>
<feature type="region of interest" description="Disordered" evidence="1">
    <location>
        <begin position="1"/>
        <end position="70"/>
    </location>
</feature>
<protein>
    <submittedName>
        <fullName evidence="2">Uncharacterized protein</fullName>
    </submittedName>
</protein>
<accession>A0AAV2EMK3</accession>